<dbReference type="Gene3D" id="3.40.50.1820">
    <property type="entry name" value="alpha/beta hydrolase"/>
    <property type="match status" value="2"/>
</dbReference>
<feature type="region of interest" description="Disordered" evidence="1">
    <location>
        <begin position="116"/>
        <end position="165"/>
    </location>
</feature>
<evidence type="ECO:0000259" key="2">
    <source>
        <dbReference type="Pfam" id="PF12697"/>
    </source>
</evidence>
<dbReference type="Proteomes" id="UP001260872">
    <property type="component" value="Unassembled WGS sequence"/>
</dbReference>
<feature type="compositionally biased region" description="Basic residues" evidence="1">
    <location>
        <begin position="120"/>
        <end position="133"/>
    </location>
</feature>
<sequence length="252" mass="27059">MAEEHVEEFRHRGWTMVYSRTGLRSGPGVVLVHGIGMGRKVYTDLAAELGRHMSVYSVDLPGFGDSPEPSAAADIATTGDLIAEFIRWAPLKNPVLAGHSMGGQVVAEALARHPELSSRGRAHRFRGQPRRAPRGPAGAAHGSGPQRGKPQGAGPGHPPLSEGRPTLVCAQDATLLNHRLEETCPNISAEVLVLGGEKDRVCPRAWLEEITELLPHGRLEEIPGRGHEAVINTPQPAADLILEHARLRPPAQ</sequence>
<name>A0ABU1FTG2_9MICC</name>
<dbReference type="GO" id="GO:0016787">
    <property type="term" value="F:hydrolase activity"/>
    <property type="evidence" value="ECO:0007669"/>
    <property type="project" value="UniProtKB-KW"/>
</dbReference>
<comment type="caution">
    <text evidence="3">The sequence shown here is derived from an EMBL/GenBank/DDBJ whole genome shotgun (WGS) entry which is preliminary data.</text>
</comment>
<keyword evidence="3" id="KW-0378">Hydrolase</keyword>
<dbReference type="RefSeq" id="WP_310537331.1">
    <property type="nucleotide sequence ID" value="NZ_BAAAOC010000021.1"/>
</dbReference>
<accession>A0ABU1FTG2</accession>
<feature type="domain" description="AB hydrolase-1" evidence="2">
    <location>
        <begin position="29"/>
        <end position="236"/>
    </location>
</feature>
<dbReference type="InterPro" id="IPR029058">
    <property type="entry name" value="AB_hydrolase_fold"/>
</dbReference>
<organism evidence="3 4">
    <name type="scientific">Nesterenkonia flava</name>
    <dbReference type="NCBI Taxonomy" id="469799"/>
    <lineage>
        <taxon>Bacteria</taxon>
        <taxon>Bacillati</taxon>
        <taxon>Actinomycetota</taxon>
        <taxon>Actinomycetes</taxon>
        <taxon>Micrococcales</taxon>
        <taxon>Micrococcaceae</taxon>
        <taxon>Nesterenkonia</taxon>
    </lineage>
</organism>
<evidence type="ECO:0000313" key="3">
    <source>
        <dbReference type="EMBL" id="MDR5711951.1"/>
    </source>
</evidence>
<dbReference type="PANTHER" id="PTHR46438:SF11">
    <property type="entry name" value="LIPASE-RELATED"/>
    <property type="match status" value="1"/>
</dbReference>
<protein>
    <submittedName>
        <fullName evidence="3">Alpha/beta fold hydrolase</fullName>
    </submittedName>
</protein>
<dbReference type="SUPFAM" id="SSF53474">
    <property type="entry name" value="alpha/beta-Hydrolases"/>
    <property type="match status" value="1"/>
</dbReference>
<dbReference type="EMBL" id="JAVKGT010000016">
    <property type="protein sequence ID" value="MDR5711951.1"/>
    <property type="molecule type" value="Genomic_DNA"/>
</dbReference>
<dbReference type="PANTHER" id="PTHR46438">
    <property type="entry name" value="ALPHA/BETA-HYDROLASES SUPERFAMILY PROTEIN"/>
    <property type="match status" value="1"/>
</dbReference>
<dbReference type="InterPro" id="IPR000073">
    <property type="entry name" value="AB_hydrolase_1"/>
</dbReference>
<dbReference type="Pfam" id="PF12697">
    <property type="entry name" value="Abhydrolase_6"/>
    <property type="match status" value="1"/>
</dbReference>
<feature type="compositionally biased region" description="Low complexity" evidence="1">
    <location>
        <begin position="134"/>
        <end position="144"/>
    </location>
</feature>
<evidence type="ECO:0000256" key="1">
    <source>
        <dbReference type="SAM" id="MobiDB-lite"/>
    </source>
</evidence>
<keyword evidence="4" id="KW-1185">Reference proteome</keyword>
<evidence type="ECO:0000313" key="4">
    <source>
        <dbReference type="Proteomes" id="UP001260872"/>
    </source>
</evidence>
<gene>
    <name evidence="3" type="ORF">RH857_07360</name>
</gene>
<reference evidence="4" key="1">
    <citation type="submission" date="2023-07" db="EMBL/GenBank/DDBJ databases">
        <title>Description of three actinobacteria isolated from air of manufacturing shop in a pharmaceutical factory.</title>
        <authorList>
            <person name="Zhang D.-F."/>
        </authorList>
    </citation>
    <scope>NUCLEOTIDE SEQUENCE [LARGE SCALE GENOMIC DNA]</scope>
    <source>
        <strain evidence="4">CCTCC AB 207010</strain>
    </source>
</reference>
<proteinExistence type="predicted"/>